<dbReference type="EMBL" id="FR695879">
    <property type="protein sequence ID" value="CBX31854.1"/>
    <property type="molecule type" value="Genomic_DNA"/>
</dbReference>
<evidence type="ECO:0000256" key="1">
    <source>
        <dbReference type="ARBA" id="ARBA00004651"/>
    </source>
</evidence>
<feature type="transmembrane region" description="Helical" evidence="9">
    <location>
        <begin position="12"/>
        <end position="28"/>
    </location>
</feature>
<dbReference type="AlphaFoldDB" id="E1YMR0"/>
<keyword evidence="3" id="KW-1003">Cell membrane</keyword>
<keyword evidence="5 8" id="KW-0653">Protein transport</keyword>
<evidence type="ECO:0000256" key="3">
    <source>
        <dbReference type="ARBA" id="ARBA00022475"/>
    </source>
</evidence>
<evidence type="ECO:0000256" key="9">
    <source>
        <dbReference type="SAM" id="Phobius"/>
    </source>
</evidence>
<accession>E1YMR0</accession>
<evidence type="ECO:0000256" key="8">
    <source>
        <dbReference type="RuleBase" id="RU004057"/>
    </source>
</evidence>
<dbReference type="InterPro" id="IPR002898">
    <property type="entry name" value="MotA_ExbB_proton_chnl"/>
</dbReference>
<dbReference type="InterPro" id="IPR050790">
    <property type="entry name" value="ExbB/TolQ_transport"/>
</dbReference>
<keyword evidence="6 9" id="KW-1133">Transmembrane helix</keyword>
<dbReference type="Pfam" id="PF01618">
    <property type="entry name" value="MotA_ExbB"/>
    <property type="match status" value="1"/>
</dbReference>
<dbReference type="GO" id="GO:0055085">
    <property type="term" value="P:transmembrane transport"/>
    <property type="evidence" value="ECO:0007669"/>
    <property type="project" value="InterPro"/>
</dbReference>
<proteinExistence type="inferred from homology"/>
<feature type="transmembrane region" description="Helical" evidence="9">
    <location>
        <begin position="56"/>
        <end position="82"/>
    </location>
</feature>
<dbReference type="NCBIfam" id="TIGR02805">
    <property type="entry name" value="exbB2"/>
    <property type="match status" value="1"/>
</dbReference>
<keyword evidence="7 9" id="KW-0472">Membrane</keyword>
<evidence type="ECO:0000256" key="6">
    <source>
        <dbReference type="ARBA" id="ARBA00022989"/>
    </source>
</evidence>
<name>E1YMR0_9BACT</name>
<dbReference type="InterPro" id="IPR014172">
    <property type="entry name" value="TonB_ExbB_2"/>
</dbReference>
<evidence type="ECO:0000256" key="5">
    <source>
        <dbReference type="ARBA" id="ARBA00022927"/>
    </source>
</evidence>
<evidence type="ECO:0000256" key="2">
    <source>
        <dbReference type="ARBA" id="ARBA00022448"/>
    </source>
</evidence>
<evidence type="ECO:0000313" key="11">
    <source>
        <dbReference type="EMBL" id="CBX31854.1"/>
    </source>
</evidence>
<comment type="similarity">
    <text evidence="8">Belongs to the exbB/tolQ family.</text>
</comment>
<comment type="subcellular location">
    <subcellularLocation>
        <location evidence="1">Cell membrane</location>
        <topology evidence="1">Multi-pass membrane protein</topology>
    </subcellularLocation>
    <subcellularLocation>
        <location evidence="8">Membrane</location>
        <topology evidence="8">Multi-pass membrane protein</topology>
    </subcellularLocation>
</comment>
<dbReference type="PANTHER" id="PTHR30625">
    <property type="entry name" value="PROTEIN TOLQ"/>
    <property type="match status" value="1"/>
</dbReference>
<keyword evidence="2 8" id="KW-0813">Transport</keyword>
<gene>
    <name evidence="11" type="ORF">N47_N26790</name>
</gene>
<evidence type="ECO:0000259" key="10">
    <source>
        <dbReference type="Pfam" id="PF01618"/>
    </source>
</evidence>
<evidence type="ECO:0000256" key="4">
    <source>
        <dbReference type="ARBA" id="ARBA00022692"/>
    </source>
</evidence>
<dbReference type="GO" id="GO:0017038">
    <property type="term" value="P:protein import"/>
    <property type="evidence" value="ECO:0007669"/>
    <property type="project" value="TreeGrafter"/>
</dbReference>
<organism evidence="11">
    <name type="scientific">uncultured Desulfobacterium sp</name>
    <dbReference type="NCBI Taxonomy" id="201089"/>
    <lineage>
        <taxon>Bacteria</taxon>
        <taxon>Pseudomonadati</taxon>
        <taxon>Thermodesulfobacteriota</taxon>
        <taxon>Desulfobacteria</taxon>
        <taxon>Desulfobacterales</taxon>
        <taxon>Desulfobacteriaceae</taxon>
        <taxon>Desulfobacterium</taxon>
        <taxon>environmental samples</taxon>
    </lineage>
</organism>
<feature type="transmembrane region" description="Helical" evidence="9">
    <location>
        <begin position="102"/>
        <end position="124"/>
    </location>
</feature>
<dbReference type="PANTHER" id="PTHR30625:SF15">
    <property type="entry name" value="BIOPOLYMER TRANSPORT PROTEIN EXBB"/>
    <property type="match status" value="1"/>
</dbReference>
<reference evidence="11" key="1">
    <citation type="journal article" date="2011" name="Environ. Microbiol.">
        <title>Genomic insights into the metabolic potential of the polycyclic aromatic hydrocarbon degrading sulfate-reducing Deltaproteobacterium N47.</title>
        <authorList>
            <person name="Bergmann F."/>
            <person name="Selesi D."/>
            <person name="Weinmaier T."/>
            <person name="Tischler P."/>
            <person name="Rattei T."/>
            <person name="Meckenstock R.U."/>
        </authorList>
    </citation>
    <scope>NUCLEOTIDE SEQUENCE</scope>
</reference>
<keyword evidence="4 9" id="KW-0812">Transmembrane</keyword>
<feature type="domain" description="MotA/TolQ/ExbB proton channel" evidence="10">
    <location>
        <begin position="51"/>
        <end position="136"/>
    </location>
</feature>
<evidence type="ECO:0000256" key="7">
    <source>
        <dbReference type="ARBA" id="ARBA00023136"/>
    </source>
</evidence>
<sequence>MEWLKNAVDYGIIGFLGLMSVAAVAVAIERHLVYKHIRIEDFPDKKTLELEITKKIHLIATIGSNAPYIGLLGTVLGVMLTFYTMGKEGFMDTGKIMVGLSLALKATAVGLLVAIPSIVLYNFLLRKAKVLMMQWEIRNGRERI</sequence>
<protein>
    <submittedName>
        <fullName evidence="11">Biopolymer transport protein exbB</fullName>
    </submittedName>
</protein>
<dbReference type="GO" id="GO:0005886">
    <property type="term" value="C:plasma membrane"/>
    <property type="evidence" value="ECO:0007669"/>
    <property type="project" value="UniProtKB-SubCell"/>
</dbReference>